<dbReference type="InterPro" id="IPR013830">
    <property type="entry name" value="SGNH_hydro"/>
</dbReference>
<dbReference type="HOGENOM" id="CLU_051180_3_0_6"/>
<dbReference type="InterPro" id="IPR051532">
    <property type="entry name" value="Ester_Hydrolysis_Enzymes"/>
</dbReference>
<proteinExistence type="predicted"/>
<keyword evidence="2" id="KW-0378">Hydrolase</keyword>
<evidence type="ECO:0000259" key="1">
    <source>
        <dbReference type="Pfam" id="PF13472"/>
    </source>
</evidence>
<name>D4XNT0_ACIHA</name>
<sequence length="222" mass="24609">MMSRILLSKLITVMQISRVILSISKPLMMIGVFLSPTLASAKTILILGDSLSAGYGIETKQGWVHLLQQRLDQHYPKQHKVVNASVSGETTSGALARLPKLLQTYQPEVVVIELGGNDGLRGQPPQLIQKNLAQLVQLSQKQKATVLLFGMKIPPNYGTAYSRAFENNYKVVSQQYRIKLLPFFLEGVAGNKSLMQNDQIHPNVKAQPIMLNLAYPYIRGAL</sequence>
<dbReference type="PANTHER" id="PTHR30383:SF24">
    <property type="entry name" value="THIOESTERASE 1_PROTEASE 1_LYSOPHOSPHOLIPASE L1"/>
    <property type="match status" value="1"/>
</dbReference>
<reference evidence="3" key="1">
    <citation type="submission" date="2010-03" db="EMBL/GenBank/DDBJ databases">
        <title>Complete sequence of Mobiluncus curtisii ATCC 43063.</title>
        <authorList>
            <person name="Muzny D."/>
            <person name="Qin X."/>
            <person name="Deng J."/>
            <person name="Jiang H."/>
            <person name="Liu Y."/>
            <person name="Qu J."/>
            <person name="Song X.-Z."/>
            <person name="Zhang L."/>
            <person name="Thornton R."/>
            <person name="Coyle M."/>
            <person name="Francisco L."/>
            <person name="Jackson L."/>
            <person name="Javaid M."/>
            <person name="Korchina V."/>
            <person name="Kovar C."/>
            <person name="Mata R."/>
            <person name="Mathew T."/>
            <person name="Ngo R."/>
            <person name="Nguyen L."/>
            <person name="Nguyen N."/>
            <person name="Okwuonu G."/>
            <person name="Ongeri F."/>
            <person name="Pham C."/>
            <person name="Simmons D."/>
            <person name="Wilczek-Boney K."/>
            <person name="Hale W."/>
            <person name="Jakkamsetti A."/>
            <person name="Pham P."/>
            <person name="Ruth R."/>
            <person name="San Lucas F."/>
            <person name="Warren J."/>
            <person name="Zhang J."/>
            <person name="Zhao Z."/>
            <person name="Zhou C."/>
            <person name="Zhu D."/>
            <person name="Lee S."/>
            <person name="Bess C."/>
            <person name="Blankenburg K."/>
            <person name="Forbes L."/>
            <person name="Fu Q."/>
            <person name="Gubbala S."/>
            <person name="Hirani K."/>
            <person name="Jayaseelan J.C."/>
            <person name="Lara F."/>
            <person name="Munidasa M."/>
            <person name="Palculict T."/>
            <person name="Patil S."/>
            <person name="Pu L.-L."/>
            <person name="Saada N."/>
            <person name="Tang L."/>
            <person name="Weissenberger G."/>
            <person name="Zhu Y."/>
            <person name="Hemphill L."/>
            <person name="Shang Y."/>
            <person name="Youmans B."/>
            <person name="Ayvaz T."/>
            <person name="Ross M."/>
            <person name="Santibanez J."/>
            <person name="Aqrawi P."/>
            <person name="Gross S."/>
            <person name="Joshi V."/>
            <person name="Fowler G."/>
            <person name="Nazareth L."/>
            <person name="Reid J."/>
            <person name="Worley K."/>
            <person name="Petrosino J."/>
            <person name="Highlander S."/>
            <person name="Gibbs R."/>
            <person name="Gibbs R."/>
        </authorList>
    </citation>
    <scope>NUCLEOTIDE SEQUENCE [LARGE SCALE GENOMIC DNA]</scope>
    <source>
        <strain evidence="3">ATCC 19194</strain>
    </source>
</reference>
<evidence type="ECO:0000313" key="2">
    <source>
        <dbReference type="EMBL" id="EFF83139.1"/>
    </source>
</evidence>
<dbReference type="EMBL" id="ADMT01000131">
    <property type="protein sequence ID" value="EFF83139.1"/>
    <property type="molecule type" value="Genomic_DNA"/>
</dbReference>
<dbReference type="CDD" id="cd01822">
    <property type="entry name" value="Lysophospholipase_L1_like"/>
    <property type="match status" value="1"/>
</dbReference>
<gene>
    <name evidence="2" type="ORF">HMP0015_1372</name>
</gene>
<dbReference type="Proteomes" id="UP000003085">
    <property type="component" value="Unassembled WGS sequence"/>
</dbReference>
<comment type="caution">
    <text evidence="2">The sequence shown here is derived from an EMBL/GenBank/DDBJ whole genome shotgun (WGS) entry which is preliminary data.</text>
</comment>
<accession>D4XNT0</accession>
<dbReference type="PROSITE" id="PS01098">
    <property type="entry name" value="LIPASE_GDSL_SER"/>
    <property type="match status" value="1"/>
</dbReference>
<dbReference type="Pfam" id="PF13472">
    <property type="entry name" value="Lipase_GDSL_2"/>
    <property type="match status" value="1"/>
</dbReference>
<organism evidence="2 3">
    <name type="scientific">Acinetobacter haemolyticus ATCC 19194</name>
    <dbReference type="NCBI Taxonomy" id="707232"/>
    <lineage>
        <taxon>Bacteria</taxon>
        <taxon>Pseudomonadati</taxon>
        <taxon>Pseudomonadota</taxon>
        <taxon>Gammaproteobacteria</taxon>
        <taxon>Moraxellales</taxon>
        <taxon>Moraxellaceae</taxon>
        <taxon>Acinetobacter</taxon>
    </lineage>
</organism>
<dbReference type="GO" id="GO:0004622">
    <property type="term" value="F:phosphatidylcholine lysophospholipase activity"/>
    <property type="evidence" value="ECO:0007669"/>
    <property type="project" value="TreeGrafter"/>
</dbReference>
<dbReference type="SUPFAM" id="SSF52266">
    <property type="entry name" value="SGNH hydrolase"/>
    <property type="match status" value="1"/>
</dbReference>
<dbReference type="InterPro" id="IPR008265">
    <property type="entry name" value="Lipase_GDSL_AS"/>
</dbReference>
<dbReference type="AlphaFoldDB" id="D4XNT0"/>
<evidence type="ECO:0000313" key="3">
    <source>
        <dbReference type="Proteomes" id="UP000003085"/>
    </source>
</evidence>
<dbReference type="Gene3D" id="3.40.50.1110">
    <property type="entry name" value="SGNH hydrolase"/>
    <property type="match status" value="1"/>
</dbReference>
<dbReference type="InterPro" id="IPR036514">
    <property type="entry name" value="SGNH_hydro_sf"/>
</dbReference>
<dbReference type="GO" id="GO:0006629">
    <property type="term" value="P:lipid metabolic process"/>
    <property type="evidence" value="ECO:0007669"/>
    <property type="project" value="InterPro"/>
</dbReference>
<protein>
    <submittedName>
        <fullName evidence="2">GDSL-like protein</fullName>
        <ecNumber evidence="2">3.4.21.-</ecNumber>
    </submittedName>
</protein>
<feature type="domain" description="SGNH hydrolase-type esterase" evidence="1">
    <location>
        <begin position="46"/>
        <end position="205"/>
    </location>
</feature>
<dbReference type="EC" id="3.4.21.-" evidence="2"/>
<dbReference type="PANTHER" id="PTHR30383">
    <property type="entry name" value="THIOESTERASE 1/PROTEASE 1/LYSOPHOSPHOLIPASE L1"/>
    <property type="match status" value="1"/>
</dbReference>